<evidence type="ECO:0000313" key="1">
    <source>
        <dbReference type="EMBL" id="KNE71857.1"/>
    </source>
</evidence>
<name>A0A0L0TAS8_ALLM3</name>
<keyword evidence="2" id="KW-1185">Reference proteome</keyword>
<dbReference type="VEuPathDB" id="FungiDB:AMAG_16287"/>
<organism evidence="1 2">
    <name type="scientific">Allomyces macrogynus (strain ATCC 38327)</name>
    <name type="common">Allomyces javanicus var. macrogynus</name>
    <dbReference type="NCBI Taxonomy" id="578462"/>
    <lineage>
        <taxon>Eukaryota</taxon>
        <taxon>Fungi</taxon>
        <taxon>Fungi incertae sedis</taxon>
        <taxon>Blastocladiomycota</taxon>
        <taxon>Blastocladiomycetes</taxon>
        <taxon>Blastocladiales</taxon>
        <taxon>Blastocladiaceae</taxon>
        <taxon>Allomyces</taxon>
    </lineage>
</organism>
<reference evidence="1 2" key="1">
    <citation type="submission" date="2009-11" db="EMBL/GenBank/DDBJ databases">
        <title>Annotation of Allomyces macrogynus ATCC 38327.</title>
        <authorList>
            <consortium name="The Broad Institute Genome Sequencing Platform"/>
            <person name="Russ C."/>
            <person name="Cuomo C."/>
            <person name="Burger G."/>
            <person name="Gray M.W."/>
            <person name="Holland P.W.H."/>
            <person name="King N."/>
            <person name="Lang F.B.F."/>
            <person name="Roger A.J."/>
            <person name="Ruiz-Trillo I."/>
            <person name="Young S.K."/>
            <person name="Zeng Q."/>
            <person name="Gargeya S."/>
            <person name="Fitzgerald M."/>
            <person name="Haas B."/>
            <person name="Abouelleil A."/>
            <person name="Alvarado L."/>
            <person name="Arachchi H.M."/>
            <person name="Berlin A."/>
            <person name="Chapman S.B."/>
            <person name="Gearin G."/>
            <person name="Goldberg J."/>
            <person name="Griggs A."/>
            <person name="Gujja S."/>
            <person name="Hansen M."/>
            <person name="Heiman D."/>
            <person name="Howarth C."/>
            <person name="Larimer J."/>
            <person name="Lui A."/>
            <person name="MacDonald P.J.P."/>
            <person name="McCowen C."/>
            <person name="Montmayeur A."/>
            <person name="Murphy C."/>
            <person name="Neiman D."/>
            <person name="Pearson M."/>
            <person name="Priest M."/>
            <person name="Roberts A."/>
            <person name="Saif S."/>
            <person name="Shea T."/>
            <person name="Sisk P."/>
            <person name="Stolte C."/>
            <person name="Sykes S."/>
            <person name="Wortman J."/>
            <person name="Nusbaum C."/>
            <person name="Birren B."/>
        </authorList>
    </citation>
    <scope>NUCLEOTIDE SEQUENCE [LARGE SCALE GENOMIC DNA]</scope>
    <source>
        <strain evidence="1 2">ATCC 38327</strain>
    </source>
</reference>
<evidence type="ECO:0000313" key="2">
    <source>
        <dbReference type="Proteomes" id="UP000054350"/>
    </source>
</evidence>
<proteinExistence type="predicted"/>
<protein>
    <submittedName>
        <fullName evidence="1">Uncharacterized protein</fullName>
    </submittedName>
</protein>
<reference evidence="2" key="2">
    <citation type="submission" date="2009-11" db="EMBL/GenBank/DDBJ databases">
        <title>The Genome Sequence of Allomyces macrogynus strain ATCC 38327.</title>
        <authorList>
            <consortium name="The Broad Institute Genome Sequencing Platform"/>
            <person name="Russ C."/>
            <person name="Cuomo C."/>
            <person name="Shea T."/>
            <person name="Young S.K."/>
            <person name="Zeng Q."/>
            <person name="Koehrsen M."/>
            <person name="Haas B."/>
            <person name="Borodovsky M."/>
            <person name="Guigo R."/>
            <person name="Alvarado L."/>
            <person name="Berlin A."/>
            <person name="Borenstein D."/>
            <person name="Chen Z."/>
            <person name="Engels R."/>
            <person name="Freedman E."/>
            <person name="Gellesch M."/>
            <person name="Goldberg J."/>
            <person name="Griggs A."/>
            <person name="Gujja S."/>
            <person name="Heiman D."/>
            <person name="Hepburn T."/>
            <person name="Howarth C."/>
            <person name="Jen D."/>
            <person name="Larson L."/>
            <person name="Lewis B."/>
            <person name="Mehta T."/>
            <person name="Park D."/>
            <person name="Pearson M."/>
            <person name="Roberts A."/>
            <person name="Saif S."/>
            <person name="Shenoy N."/>
            <person name="Sisk P."/>
            <person name="Stolte C."/>
            <person name="Sykes S."/>
            <person name="Walk T."/>
            <person name="White J."/>
            <person name="Yandava C."/>
            <person name="Burger G."/>
            <person name="Gray M.W."/>
            <person name="Holland P.W.H."/>
            <person name="King N."/>
            <person name="Lang F.B.F."/>
            <person name="Roger A.J."/>
            <person name="Ruiz-Trillo I."/>
            <person name="Lander E."/>
            <person name="Nusbaum C."/>
        </authorList>
    </citation>
    <scope>NUCLEOTIDE SEQUENCE [LARGE SCALE GENOMIC DNA]</scope>
    <source>
        <strain evidence="2">ATCC 38327</strain>
    </source>
</reference>
<sequence length="133" mass="15032">MAVATATAVELDEGVKFDTIFPTLSREMQNVAVFGLGRGCTPYRVFGLWTPSVTLEATRAFNHLDELIYAADLALEERDDAIDQIELAVHDDPESEGDEFALEIWPELREHPPFEFTRVFPHLAKWVASKHQC</sequence>
<dbReference type="AlphaFoldDB" id="A0A0L0TAS8"/>
<gene>
    <name evidence="1" type="ORF">AMAG_16287</name>
</gene>
<accession>A0A0L0TAS8</accession>
<dbReference type="EMBL" id="GG745375">
    <property type="protein sequence ID" value="KNE71857.1"/>
    <property type="molecule type" value="Genomic_DNA"/>
</dbReference>
<dbReference type="Proteomes" id="UP000054350">
    <property type="component" value="Unassembled WGS sequence"/>
</dbReference>
<dbReference type="OrthoDB" id="10536760at2759"/>